<reference evidence="2 3" key="1">
    <citation type="submission" date="2022-03" db="EMBL/GenBank/DDBJ databases">
        <title>Rhizobium SSM4.3 sp. nov., isolated from Sediment (Gouqi Island).</title>
        <authorList>
            <person name="Chen G."/>
        </authorList>
    </citation>
    <scope>NUCLEOTIDE SEQUENCE [LARGE SCALE GENOMIC DNA]</scope>
    <source>
        <strain evidence="2 3">SSM4.3</strain>
        <plasmid evidence="2">unnamed</plasmid>
    </source>
</reference>
<dbReference type="EMBL" id="JALAYX010000005">
    <property type="protein sequence ID" value="MCJ8240179.1"/>
    <property type="molecule type" value="Genomic_DNA"/>
</dbReference>
<keyword evidence="3" id="KW-1185">Reference proteome</keyword>
<dbReference type="RefSeq" id="WP_245137532.1">
    <property type="nucleotide sequence ID" value="NZ_JALAYX010000005.1"/>
</dbReference>
<accession>A0ABT0D4F3</accession>
<feature type="region of interest" description="Disordered" evidence="1">
    <location>
        <begin position="25"/>
        <end position="49"/>
    </location>
</feature>
<feature type="compositionally biased region" description="Polar residues" evidence="1">
    <location>
        <begin position="40"/>
        <end position="49"/>
    </location>
</feature>
<evidence type="ECO:0000313" key="2">
    <source>
        <dbReference type="EMBL" id="MCJ8240179.1"/>
    </source>
</evidence>
<keyword evidence="2" id="KW-0614">Plasmid</keyword>
<protein>
    <submittedName>
        <fullName evidence="2">Uncharacterized protein</fullName>
    </submittedName>
</protein>
<dbReference type="Proteomes" id="UP001522662">
    <property type="component" value="Unassembled WGS sequence"/>
</dbReference>
<sequence>MNASKMGAHAVVDLAECEVDLSRQPGIPSSMLDRPYATPNAETGSTMTPDETVCVLEVLAEMQRIIDRHLEKTEQAQPKR</sequence>
<gene>
    <name evidence="2" type="ORF">MKJ03_17745</name>
</gene>
<evidence type="ECO:0000256" key="1">
    <source>
        <dbReference type="SAM" id="MobiDB-lite"/>
    </source>
</evidence>
<evidence type="ECO:0000313" key="3">
    <source>
        <dbReference type="Proteomes" id="UP001522662"/>
    </source>
</evidence>
<proteinExistence type="predicted"/>
<geneLocation type="plasmid" evidence="2">
    <name>unnamed</name>
</geneLocation>
<name>A0ABT0D4F3_9HYPH</name>
<comment type="caution">
    <text evidence="2">The sequence shown here is derived from an EMBL/GenBank/DDBJ whole genome shotgun (WGS) entry which is preliminary data.</text>
</comment>
<organism evidence="2 3">
    <name type="scientific">Peteryoungia algae</name>
    <dbReference type="NCBI Taxonomy" id="2919917"/>
    <lineage>
        <taxon>Bacteria</taxon>
        <taxon>Pseudomonadati</taxon>
        <taxon>Pseudomonadota</taxon>
        <taxon>Alphaproteobacteria</taxon>
        <taxon>Hyphomicrobiales</taxon>
        <taxon>Rhizobiaceae</taxon>
        <taxon>Peteryoungia</taxon>
    </lineage>
</organism>